<gene>
    <name evidence="1" type="ORF">CLV40_121102</name>
</gene>
<protein>
    <submittedName>
        <fullName evidence="1">Uncharacterized protein</fullName>
    </submittedName>
</protein>
<name>A0A2S6GG81_9PSEU</name>
<reference evidence="1 2" key="1">
    <citation type="submission" date="2018-02" db="EMBL/GenBank/DDBJ databases">
        <title>Genomic Encyclopedia of Archaeal and Bacterial Type Strains, Phase II (KMG-II): from individual species to whole genera.</title>
        <authorList>
            <person name="Goeker M."/>
        </authorList>
    </citation>
    <scope>NUCLEOTIDE SEQUENCE [LARGE SCALE GENOMIC DNA]</scope>
    <source>
        <strain evidence="1 2">YU 961-1</strain>
    </source>
</reference>
<dbReference type="EMBL" id="PTIX01000021">
    <property type="protein sequence ID" value="PPK64238.1"/>
    <property type="molecule type" value="Genomic_DNA"/>
</dbReference>
<keyword evidence="2" id="KW-1185">Reference proteome</keyword>
<evidence type="ECO:0000313" key="2">
    <source>
        <dbReference type="Proteomes" id="UP000239203"/>
    </source>
</evidence>
<evidence type="ECO:0000313" key="1">
    <source>
        <dbReference type="EMBL" id="PPK64238.1"/>
    </source>
</evidence>
<dbReference type="Proteomes" id="UP000239203">
    <property type="component" value="Unassembled WGS sequence"/>
</dbReference>
<organism evidence="1 2">
    <name type="scientific">Actinokineospora auranticolor</name>
    <dbReference type="NCBI Taxonomy" id="155976"/>
    <lineage>
        <taxon>Bacteria</taxon>
        <taxon>Bacillati</taxon>
        <taxon>Actinomycetota</taxon>
        <taxon>Actinomycetes</taxon>
        <taxon>Pseudonocardiales</taxon>
        <taxon>Pseudonocardiaceae</taxon>
        <taxon>Actinokineospora</taxon>
    </lineage>
</organism>
<dbReference type="AlphaFoldDB" id="A0A2S6GG81"/>
<proteinExistence type="predicted"/>
<dbReference type="RefSeq" id="WP_181043795.1">
    <property type="nucleotide sequence ID" value="NZ_CP154825.1"/>
</dbReference>
<sequence length="207" mass="22388">MSVREAVSARGLAVRARHRRNPYRYLLDDARLADLLLDLGLRRAESIWRNHNDPDAARGPYPRDSMGFVLLDPTAQPWETHEEAVLAAITVGAEGHAYLANAAAKAAGHRRLGRNYGEAVLVDPHLCGTDAFRYGHSADVRGVIAGASSQSPDQDLVEAGLLAADFVDAITEHHRAWEATTGKGRWLNATDTPGPEAAAMVAFFDGN</sequence>
<comment type="caution">
    <text evidence="1">The sequence shown here is derived from an EMBL/GenBank/DDBJ whole genome shotgun (WGS) entry which is preliminary data.</text>
</comment>
<accession>A0A2S6GG81</accession>